<dbReference type="EMBL" id="MN739669">
    <property type="protein sequence ID" value="QHT19750.1"/>
    <property type="molecule type" value="Genomic_DNA"/>
</dbReference>
<sequence length="32" mass="3912">MKNKALCWKSIFQKKMKIKKSKVFWILKNGQK</sequence>
<name>A0A6C0DTP8_9ZZZZ</name>
<reference evidence="1" key="1">
    <citation type="journal article" date="2020" name="Nature">
        <title>Giant virus diversity and host interactions through global metagenomics.</title>
        <authorList>
            <person name="Schulz F."/>
            <person name="Roux S."/>
            <person name="Paez-Espino D."/>
            <person name="Jungbluth S."/>
            <person name="Walsh D.A."/>
            <person name="Denef V.J."/>
            <person name="McMahon K.D."/>
            <person name="Konstantinidis K.T."/>
            <person name="Eloe-Fadrosh E.A."/>
            <person name="Kyrpides N.C."/>
            <person name="Woyke T."/>
        </authorList>
    </citation>
    <scope>NUCLEOTIDE SEQUENCE</scope>
    <source>
        <strain evidence="1">GVMAG-M-3300023174-5</strain>
    </source>
</reference>
<accession>A0A6C0DTP8</accession>
<evidence type="ECO:0000313" key="1">
    <source>
        <dbReference type="EMBL" id="QHT19750.1"/>
    </source>
</evidence>
<proteinExistence type="predicted"/>
<organism evidence="1">
    <name type="scientific">viral metagenome</name>
    <dbReference type="NCBI Taxonomy" id="1070528"/>
    <lineage>
        <taxon>unclassified sequences</taxon>
        <taxon>metagenomes</taxon>
        <taxon>organismal metagenomes</taxon>
    </lineage>
</organism>
<dbReference type="AlphaFoldDB" id="A0A6C0DTP8"/>
<protein>
    <submittedName>
        <fullName evidence="1">Uncharacterized protein</fullName>
    </submittedName>
</protein>